<accession>A0A6J3LR15</accession>
<reference evidence="3" key="1">
    <citation type="submission" date="2020-01" db="EMBL/GenBank/DDBJ databases">
        <authorList>
            <consortium name="DOE Joint Genome Institute"/>
            <person name="Haridas S."/>
            <person name="Albert R."/>
            <person name="Binder M."/>
            <person name="Bloem J."/>
            <person name="Labutti K."/>
            <person name="Salamov A."/>
            <person name="Andreopoulos B."/>
            <person name="Baker S.E."/>
            <person name="Barry K."/>
            <person name="Bills G."/>
            <person name="Bluhm B.H."/>
            <person name="Cannon C."/>
            <person name="Castanera R."/>
            <person name="Culley D.E."/>
            <person name="Daum C."/>
            <person name="Ezra D."/>
            <person name="Gonzalez J.B."/>
            <person name="Henrissat B."/>
            <person name="Kuo A."/>
            <person name="Liang C."/>
            <person name="Lipzen A."/>
            <person name="Lutzoni F."/>
            <person name="Magnuson J."/>
            <person name="Mondo S."/>
            <person name="Nolan M."/>
            <person name="Ohm R."/>
            <person name="Pangilinan J."/>
            <person name="Park H.-J."/>
            <person name="Ramirez L."/>
            <person name="Alfaro M."/>
            <person name="Sun H."/>
            <person name="Tritt A."/>
            <person name="Yoshinaga Y."/>
            <person name="Zwiers L.-H."/>
            <person name="Turgeon B.G."/>
            <person name="Goodwin S.B."/>
            <person name="Spatafora J.W."/>
            <person name="Crous P.W."/>
            <person name="Grigoriev I.V."/>
        </authorList>
    </citation>
    <scope>NUCLEOTIDE SEQUENCE</scope>
    <source>
        <strain evidence="3">CBS 342.82</strain>
    </source>
</reference>
<sequence length="276" mass="31604">MADVESSSTTPDTADSIYSSISAHCLDKDVLDVLKDLQLNQKELSHQICNLQDNQVLIIRELKELKRVSVVPKHRGLKSPIRRAGRQLADTTELLEMILLQLPYKDILRYIRVSKTFQSVILGSVPIQTLLFFIVGTNTPASSSIMLNPIMKNERFYTSIGLWFDATLDRLRYCDREGRKQLTIKSVEITDEKLQDLPVLSVKLEGRMLLHWGPPSRFNAGSWKRMYLTRQPCAVQWEFTEKLARYSRQTMSGSIAGLYTMDQFLDALADSIPQHR</sequence>
<evidence type="ECO:0000313" key="3">
    <source>
        <dbReference type="RefSeq" id="XP_033455099.1"/>
    </source>
</evidence>
<dbReference type="GeneID" id="54356879"/>
<dbReference type="RefSeq" id="XP_033455099.1">
    <property type="nucleotide sequence ID" value="XM_033599080.1"/>
</dbReference>
<name>A0A6J3LR15_9PEZI</name>
<dbReference type="InterPro" id="IPR001810">
    <property type="entry name" value="F-box_dom"/>
</dbReference>
<dbReference type="Pfam" id="PF00646">
    <property type="entry name" value="F-box"/>
    <property type="match status" value="1"/>
</dbReference>
<reference evidence="3" key="3">
    <citation type="submission" date="2025-08" db="UniProtKB">
        <authorList>
            <consortium name="RefSeq"/>
        </authorList>
    </citation>
    <scope>IDENTIFICATION</scope>
    <source>
        <strain evidence="3">CBS 342.82</strain>
    </source>
</reference>
<dbReference type="AlphaFoldDB" id="A0A6J3LR15"/>
<organism evidence="3">
    <name type="scientific">Dissoconium aciculare CBS 342.82</name>
    <dbReference type="NCBI Taxonomy" id="1314786"/>
    <lineage>
        <taxon>Eukaryota</taxon>
        <taxon>Fungi</taxon>
        <taxon>Dikarya</taxon>
        <taxon>Ascomycota</taxon>
        <taxon>Pezizomycotina</taxon>
        <taxon>Dothideomycetes</taxon>
        <taxon>Dothideomycetidae</taxon>
        <taxon>Mycosphaerellales</taxon>
        <taxon>Dissoconiaceae</taxon>
        <taxon>Dissoconium</taxon>
    </lineage>
</organism>
<dbReference type="OrthoDB" id="3800738at2759"/>
<protein>
    <recommendedName>
        <fullName evidence="1">F-box domain-containing protein</fullName>
    </recommendedName>
</protein>
<evidence type="ECO:0000313" key="2">
    <source>
        <dbReference type="Proteomes" id="UP000504637"/>
    </source>
</evidence>
<proteinExistence type="predicted"/>
<dbReference type="InterPro" id="IPR036047">
    <property type="entry name" value="F-box-like_dom_sf"/>
</dbReference>
<dbReference type="SUPFAM" id="SSF81383">
    <property type="entry name" value="F-box domain"/>
    <property type="match status" value="1"/>
</dbReference>
<keyword evidence="2" id="KW-1185">Reference proteome</keyword>
<reference evidence="3" key="2">
    <citation type="submission" date="2020-04" db="EMBL/GenBank/DDBJ databases">
        <authorList>
            <consortium name="NCBI Genome Project"/>
        </authorList>
    </citation>
    <scope>NUCLEOTIDE SEQUENCE</scope>
    <source>
        <strain evidence="3">CBS 342.82</strain>
    </source>
</reference>
<feature type="domain" description="F-box" evidence="1">
    <location>
        <begin position="93"/>
        <end position="121"/>
    </location>
</feature>
<evidence type="ECO:0000259" key="1">
    <source>
        <dbReference type="Pfam" id="PF00646"/>
    </source>
</evidence>
<dbReference type="Proteomes" id="UP000504637">
    <property type="component" value="Unplaced"/>
</dbReference>
<gene>
    <name evidence="3" type="ORF">K489DRAFT_135668</name>
</gene>